<evidence type="ECO:0000256" key="2">
    <source>
        <dbReference type="ARBA" id="ARBA00022491"/>
    </source>
</evidence>
<protein>
    <recommendedName>
        <fullName evidence="15">Polycomb group RING finger protein 6</fullName>
    </recommendedName>
    <alternativeName>
        <fullName evidence="16">RING finger protein 134</fullName>
    </alternativeName>
</protein>
<evidence type="ECO:0000256" key="10">
    <source>
        <dbReference type="ARBA" id="ARBA00023054"/>
    </source>
</evidence>
<name>A0A9D3LHN3_ANGAN</name>
<dbReference type="InterPro" id="IPR017907">
    <property type="entry name" value="Znf_RING_CS"/>
</dbReference>
<dbReference type="EMBL" id="JAFIRN010000018">
    <property type="protein sequence ID" value="KAG5830927.1"/>
    <property type="molecule type" value="Genomic_DNA"/>
</dbReference>
<keyword evidence="10" id="KW-0175">Coiled coil</keyword>
<evidence type="ECO:0000256" key="5">
    <source>
        <dbReference type="ARBA" id="ARBA00022723"/>
    </source>
</evidence>
<keyword evidence="7" id="KW-0862">Zinc</keyword>
<reference evidence="20" key="1">
    <citation type="submission" date="2021-01" db="EMBL/GenBank/DDBJ databases">
        <title>A chromosome-scale assembly of European eel, Anguilla anguilla.</title>
        <authorList>
            <person name="Henkel C."/>
            <person name="Jong-Raadsen S.A."/>
            <person name="Dufour S."/>
            <person name="Weltzien F.-A."/>
            <person name="Palstra A.P."/>
            <person name="Pelster B."/>
            <person name="Spaink H.P."/>
            <person name="Van Den Thillart G.E."/>
            <person name="Jansen H."/>
            <person name="Zahm M."/>
            <person name="Klopp C."/>
            <person name="Cedric C."/>
            <person name="Louis A."/>
            <person name="Berthelot C."/>
            <person name="Parey E."/>
            <person name="Roest Crollius H."/>
            <person name="Montfort J."/>
            <person name="Robinson-Rechavi M."/>
            <person name="Bucao C."/>
            <person name="Bouchez O."/>
            <person name="Gislard M."/>
            <person name="Lluch J."/>
            <person name="Milhes M."/>
            <person name="Lampietro C."/>
            <person name="Lopez Roques C."/>
            <person name="Donnadieu C."/>
            <person name="Braasch I."/>
            <person name="Desvignes T."/>
            <person name="Postlethwait J."/>
            <person name="Bobe J."/>
            <person name="Guiguen Y."/>
            <person name="Dirks R."/>
        </authorList>
    </citation>
    <scope>NUCLEOTIDE SEQUENCE</scope>
    <source>
        <strain evidence="20">Tag_6206</strain>
        <tissue evidence="20">Liver</tissue>
    </source>
</reference>
<dbReference type="CDD" id="cd16738">
    <property type="entry name" value="RING-HC_PCGF6"/>
    <property type="match status" value="1"/>
</dbReference>
<evidence type="ECO:0000313" key="21">
    <source>
        <dbReference type="Proteomes" id="UP001044222"/>
    </source>
</evidence>
<keyword evidence="12" id="KW-0539">Nucleus</keyword>
<keyword evidence="11" id="KW-0804">Transcription</keyword>
<dbReference type="CDD" id="cd17085">
    <property type="entry name" value="RAWUL_PCGF6"/>
    <property type="match status" value="1"/>
</dbReference>
<evidence type="ECO:0000256" key="8">
    <source>
        <dbReference type="ARBA" id="ARBA00022843"/>
    </source>
</evidence>
<dbReference type="GO" id="GO:0008270">
    <property type="term" value="F:zinc ion binding"/>
    <property type="evidence" value="ECO:0007669"/>
    <property type="project" value="UniProtKB-KW"/>
</dbReference>
<dbReference type="PANTHER" id="PTHR45893">
    <property type="entry name" value="POLYCOMB GROUP RING FINGER PROTEIN"/>
    <property type="match status" value="1"/>
</dbReference>
<proteinExistence type="predicted"/>
<dbReference type="InterPro" id="IPR051507">
    <property type="entry name" value="PcG_RING_finger"/>
</dbReference>
<dbReference type="Pfam" id="PF13923">
    <property type="entry name" value="zf-C3HC4_2"/>
    <property type="match status" value="1"/>
</dbReference>
<organism evidence="20 21">
    <name type="scientific">Anguilla anguilla</name>
    <name type="common">European freshwater eel</name>
    <name type="synonym">Muraena anguilla</name>
    <dbReference type="NCBI Taxonomy" id="7936"/>
    <lineage>
        <taxon>Eukaryota</taxon>
        <taxon>Metazoa</taxon>
        <taxon>Chordata</taxon>
        <taxon>Craniata</taxon>
        <taxon>Vertebrata</taxon>
        <taxon>Euteleostomi</taxon>
        <taxon>Actinopterygii</taxon>
        <taxon>Neopterygii</taxon>
        <taxon>Teleostei</taxon>
        <taxon>Anguilliformes</taxon>
        <taxon>Anguillidae</taxon>
        <taxon>Anguilla</taxon>
    </lineage>
</organism>
<evidence type="ECO:0000256" key="16">
    <source>
        <dbReference type="ARBA" id="ARBA00080454"/>
    </source>
</evidence>
<comment type="subunit">
    <text evidence="14">Component of a PRC1-like complex. Interacts with BMI1/PCGF4, RING1 and RNF2. Interacts with KDM5D. Interacts with CBX4, CBX6, CBX7 and CBX8.</text>
</comment>
<evidence type="ECO:0000256" key="18">
    <source>
        <dbReference type="SAM" id="MobiDB-lite"/>
    </source>
</evidence>
<feature type="non-terminal residue" evidence="20">
    <location>
        <position position="1"/>
    </location>
</feature>
<evidence type="ECO:0000256" key="14">
    <source>
        <dbReference type="ARBA" id="ARBA00062275"/>
    </source>
</evidence>
<evidence type="ECO:0000256" key="4">
    <source>
        <dbReference type="ARBA" id="ARBA00022553"/>
    </source>
</evidence>
<keyword evidence="21" id="KW-1185">Reference proteome</keyword>
<keyword evidence="9" id="KW-0805">Transcription regulation</keyword>
<evidence type="ECO:0000259" key="19">
    <source>
        <dbReference type="PROSITE" id="PS50089"/>
    </source>
</evidence>
<feature type="compositionally biased region" description="Basic and acidic residues" evidence="18">
    <location>
        <begin position="80"/>
        <end position="92"/>
    </location>
</feature>
<keyword evidence="2" id="KW-0678">Repressor</keyword>
<dbReference type="InterPro" id="IPR001841">
    <property type="entry name" value="Znf_RING"/>
</dbReference>
<dbReference type="InterPro" id="IPR013083">
    <property type="entry name" value="Znf_RING/FYVE/PHD"/>
</dbReference>
<evidence type="ECO:0000256" key="13">
    <source>
        <dbReference type="ARBA" id="ARBA00054318"/>
    </source>
</evidence>
<evidence type="ECO:0000313" key="20">
    <source>
        <dbReference type="EMBL" id="KAG5830927.1"/>
    </source>
</evidence>
<gene>
    <name evidence="20" type="ORF">ANANG_G00298430</name>
</gene>
<keyword evidence="3" id="KW-1017">Isopeptide bond</keyword>
<dbReference type="PROSITE" id="PS00518">
    <property type="entry name" value="ZF_RING_1"/>
    <property type="match status" value="1"/>
</dbReference>
<dbReference type="Gene3D" id="3.30.40.10">
    <property type="entry name" value="Zinc/RING finger domain, C3HC4 (zinc finger)"/>
    <property type="match status" value="1"/>
</dbReference>
<evidence type="ECO:0000256" key="15">
    <source>
        <dbReference type="ARBA" id="ARBA00072770"/>
    </source>
</evidence>
<sequence>ETCSLCFLVSLGHCGLKDQRRLQHCVCKYCAVRQKLVVDMEEMREPDAGHTVENGTEADKQNQDFERSGEPCENDDLGTVDDRESNDGTDDERSLSLTQFYPYIRCALCDGFYIDATTITECLHTFCKSCIVKHFFYSNRCPNCNIVVHQTQPLYNIRPDRQLQDIVFKMLPDLEERERERMCAFYKQRGLEVPKPVPVSPMPSVKPGKLKKDQLPQSVFTIPSELDVSLVLEFVGAEEGIENYKPLERKYVRVSGEATVRHVELFIRRKMELNSGCQVDVVCGEQLLDGYQPLKEVLSSIGASALQDGLLVLHFGLVLPPVRQRF</sequence>
<dbReference type="SUPFAM" id="SSF57850">
    <property type="entry name" value="RING/U-box"/>
    <property type="match status" value="1"/>
</dbReference>
<keyword evidence="8" id="KW-0832">Ubl conjugation</keyword>
<evidence type="ECO:0000256" key="7">
    <source>
        <dbReference type="ARBA" id="ARBA00022833"/>
    </source>
</evidence>
<dbReference type="PROSITE" id="PS50089">
    <property type="entry name" value="ZF_RING_2"/>
    <property type="match status" value="1"/>
</dbReference>
<dbReference type="Gene3D" id="3.10.20.90">
    <property type="entry name" value="Phosphatidylinositol 3-kinase Catalytic Subunit, Chain A, domain 1"/>
    <property type="match status" value="1"/>
</dbReference>
<dbReference type="FunFam" id="3.10.20.90:FF:000193">
    <property type="entry name" value="Polycomb group RING finger protein 6"/>
    <property type="match status" value="1"/>
</dbReference>
<keyword evidence="6 17" id="KW-0863">Zinc-finger</keyword>
<comment type="caution">
    <text evidence="20">The sequence shown here is derived from an EMBL/GenBank/DDBJ whole genome shotgun (WGS) entry which is preliminary data.</text>
</comment>
<evidence type="ECO:0000256" key="6">
    <source>
        <dbReference type="ARBA" id="ARBA00022771"/>
    </source>
</evidence>
<evidence type="ECO:0000256" key="12">
    <source>
        <dbReference type="ARBA" id="ARBA00023242"/>
    </source>
</evidence>
<evidence type="ECO:0000256" key="3">
    <source>
        <dbReference type="ARBA" id="ARBA00022499"/>
    </source>
</evidence>
<dbReference type="FunFam" id="3.30.40.10:FF:000033">
    <property type="entry name" value="Polycomb group RING finger protein 3"/>
    <property type="match status" value="1"/>
</dbReference>
<evidence type="ECO:0000256" key="1">
    <source>
        <dbReference type="ARBA" id="ARBA00004123"/>
    </source>
</evidence>
<dbReference type="SMART" id="SM00184">
    <property type="entry name" value="RING"/>
    <property type="match status" value="1"/>
</dbReference>
<comment type="subcellular location">
    <subcellularLocation>
        <location evidence="1">Nucleus</location>
    </subcellularLocation>
</comment>
<dbReference type="GO" id="GO:0045892">
    <property type="term" value="P:negative regulation of DNA-templated transcription"/>
    <property type="evidence" value="ECO:0007669"/>
    <property type="project" value="UniProtKB-ARBA"/>
</dbReference>
<comment type="function">
    <text evidence="13">Transcriptional repressor. May modulate the levels of histone H3K4Me3 by activating KDM5D histone demethylase. Component of a Polycomb group (PcG) multiprotein PRC1-like complex, a complex class required to maintain the transcriptionally repressive state of many genes, including Hox genes, throughout development. PcG PRC1 complex acts via chromatin remodeling and modification of histones; it mediates monoubiquitination of histone H2A 'Lys-119', rendering chromatin heritably changed in its expressibility. Within the PRC1-like complex, regulates RNF2 ubiquitin ligase activity.</text>
</comment>
<evidence type="ECO:0000256" key="17">
    <source>
        <dbReference type="PROSITE-ProRule" id="PRU00175"/>
    </source>
</evidence>
<evidence type="ECO:0000256" key="11">
    <source>
        <dbReference type="ARBA" id="ARBA00023163"/>
    </source>
</evidence>
<feature type="domain" description="RING-type" evidence="19">
    <location>
        <begin position="106"/>
        <end position="145"/>
    </location>
</feature>
<accession>A0A9D3LHN3</accession>
<evidence type="ECO:0000256" key="9">
    <source>
        <dbReference type="ARBA" id="ARBA00023015"/>
    </source>
</evidence>
<dbReference type="GO" id="GO:0031519">
    <property type="term" value="C:PcG protein complex"/>
    <property type="evidence" value="ECO:0007669"/>
    <property type="project" value="UniProtKB-ARBA"/>
</dbReference>
<dbReference type="InterPro" id="IPR046979">
    <property type="entry name" value="PCGF6_RAWUL"/>
</dbReference>
<feature type="region of interest" description="Disordered" evidence="18">
    <location>
        <begin position="46"/>
        <end position="92"/>
    </location>
</feature>
<dbReference type="AlphaFoldDB" id="A0A9D3LHN3"/>
<keyword evidence="5" id="KW-0479">Metal-binding</keyword>
<dbReference type="Proteomes" id="UP001044222">
    <property type="component" value="Chromosome 18"/>
</dbReference>
<keyword evidence="4" id="KW-0597">Phosphoprotein</keyword>
<feature type="compositionally biased region" description="Basic and acidic residues" evidence="18">
    <location>
        <begin position="57"/>
        <end position="70"/>
    </location>
</feature>
<dbReference type="InterPro" id="IPR038037">
    <property type="entry name" value="PCGF6_RING-HC"/>
</dbReference>